<evidence type="ECO:0000313" key="3">
    <source>
        <dbReference type="Proteomes" id="UP000515512"/>
    </source>
</evidence>
<accession>A0A7D6Z296</accession>
<evidence type="ECO:0000256" key="1">
    <source>
        <dbReference type="SAM" id="SignalP"/>
    </source>
</evidence>
<evidence type="ECO:0000313" key="2">
    <source>
        <dbReference type="EMBL" id="QLY29024.1"/>
    </source>
</evidence>
<dbReference type="KEGG" id="nhu:H0264_27420"/>
<name>A0A7D6Z296_9NOCA</name>
<reference evidence="2 3" key="1">
    <citation type="submission" date="2020-07" db="EMBL/GenBank/DDBJ databases">
        <authorList>
            <person name="Zhuang K."/>
            <person name="Ran Y."/>
        </authorList>
    </citation>
    <scope>NUCLEOTIDE SEQUENCE [LARGE SCALE GENOMIC DNA]</scope>
    <source>
        <strain evidence="2 3">WCH-YHL-001</strain>
    </source>
</reference>
<feature type="signal peptide" evidence="1">
    <location>
        <begin position="1"/>
        <end position="28"/>
    </location>
</feature>
<sequence length="97" mass="9335">MRLRNVKIIAVAAISLSAGVIGAGEALAAPGVPPQPVEVTDTAAGVEPVALDTGSAAPFTASADPKSGSAALPGLLLRCLNNGSSTSGYGGLGLPHC</sequence>
<protein>
    <submittedName>
        <fullName evidence="2">Uncharacterized protein</fullName>
    </submittedName>
</protein>
<dbReference type="AlphaFoldDB" id="A0A7D6Z296"/>
<feature type="chain" id="PRO_5027886687" evidence="1">
    <location>
        <begin position="29"/>
        <end position="97"/>
    </location>
</feature>
<organism evidence="2 3">
    <name type="scientific">Nocardia huaxiensis</name>
    <dbReference type="NCBI Taxonomy" id="2755382"/>
    <lineage>
        <taxon>Bacteria</taxon>
        <taxon>Bacillati</taxon>
        <taxon>Actinomycetota</taxon>
        <taxon>Actinomycetes</taxon>
        <taxon>Mycobacteriales</taxon>
        <taxon>Nocardiaceae</taxon>
        <taxon>Nocardia</taxon>
    </lineage>
</organism>
<dbReference type="EMBL" id="CP059399">
    <property type="protein sequence ID" value="QLY29024.1"/>
    <property type="molecule type" value="Genomic_DNA"/>
</dbReference>
<gene>
    <name evidence="2" type="ORF">H0264_27420</name>
</gene>
<keyword evidence="1" id="KW-0732">Signal</keyword>
<dbReference type="RefSeq" id="WP_181580230.1">
    <property type="nucleotide sequence ID" value="NZ_CP059399.1"/>
</dbReference>
<dbReference type="Proteomes" id="UP000515512">
    <property type="component" value="Chromosome"/>
</dbReference>
<keyword evidence="3" id="KW-1185">Reference proteome</keyword>
<proteinExistence type="predicted"/>